<gene>
    <name evidence="7" type="ORF">IFM89_024333</name>
</gene>
<reference evidence="7 8" key="1">
    <citation type="submission" date="2020-10" db="EMBL/GenBank/DDBJ databases">
        <title>The Coptis chinensis genome and diversification of protoberbering-type alkaloids.</title>
        <authorList>
            <person name="Wang B."/>
            <person name="Shu S."/>
            <person name="Song C."/>
            <person name="Liu Y."/>
        </authorList>
    </citation>
    <scope>NUCLEOTIDE SEQUENCE [LARGE SCALE GENOMIC DNA]</scope>
    <source>
        <strain evidence="7">HL-2020</strain>
        <tissue evidence="7">Leaf</tissue>
    </source>
</reference>
<keyword evidence="8" id="KW-1185">Reference proteome</keyword>
<keyword evidence="4" id="KW-0325">Glycoprotein</keyword>
<comment type="caution">
    <text evidence="7">The sequence shown here is derived from an EMBL/GenBank/DDBJ whole genome shotgun (WGS) entry which is preliminary data.</text>
</comment>
<dbReference type="CDD" id="cd00010">
    <property type="entry name" value="AAI_LTSS"/>
    <property type="match status" value="1"/>
</dbReference>
<evidence type="ECO:0000259" key="6">
    <source>
        <dbReference type="Pfam" id="PF14368"/>
    </source>
</evidence>
<dbReference type="Proteomes" id="UP000631114">
    <property type="component" value="Unassembled WGS sequence"/>
</dbReference>
<evidence type="ECO:0000256" key="1">
    <source>
        <dbReference type="ARBA" id="ARBA00009748"/>
    </source>
</evidence>
<protein>
    <recommendedName>
        <fullName evidence="6">Bifunctional inhibitor/plant lipid transfer protein/seed storage helical domain-containing protein</fullName>
    </recommendedName>
</protein>
<dbReference type="Pfam" id="PF14368">
    <property type="entry name" value="LTP_2"/>
    <property type="match status" value="1"/>
</dbReference>
<feature type="domain" description="Bifunctional inhibitor/plant lipid transfer protein/seed storage helical" evidence="6">
    <location>
        <begin position="30"/>
        <end position="118"/>
    </location>
</feature>
<accession>A0A835IXE3</accession>
<dbReference type="InterPro" id="IPR043325">
    <property type="entry name" value="LTSS"/>
</dbReference>
<dbReference type="InterPro" id="IPR036312">
    <property type="entry name" value="Bifun_inhib/LTP/seed_sf"/>
</dbReference>
<evidence type="ECO:0000256" key="5">
    <source>
        <dbReference type="SAM" id="SignalP"/>
    </source>
</evidence>
<evidence type="ECO:0000256" key="3">
    <source>
        <dbReference type="ARBA" id="ARBA00023157"/>
    </source>
</evidence>
<dbReference type="Gene3D" id="1.10.110.10">
    <property type="entry name" value="Plant lipid-transfer and hydrophobic proteins"/>
    <property type="match status" value="1"/>
</dbReference>
<comment type="similarity">
    <text evidence="1">Belongs to the plant LTP family.</text>
</comment>
<feature type="signal peptide" evidence="5">
    <location>
        <begin position="1"/>
        <end position="24"/>
    </location>
</feature>
<dbReference type="InterPro" id="IPR016140">
    <property type="entry name" value="Bifunc_inhib/LTP/seed_store"/>
</dbReference>
<dbReference type="EMBL" id="JADFTS010000001">
    <property type="protein sequence ID" value="KAF9625560.1"/>
    <property type="molecule type" value="Genomic_DNA"/>
</dbReference>
<proteinExistence type="inferred from homology"/>
<evidence type="ECO:0000256" key="2">
    <source>
        <dbReference type="ARBA" id="ARBA00022729"/>
    </source>
</evidence>
<organism evidence="7 8">
    <name type="scientific">Coptis chinensis</name>
    <dbReference type="NCBI Taxonomy" id="261450"/>
    <lineage>
        <taxon>Eukaryota</taxon>
        <taxon>Viridiplantae</taxon>
        <taxon>Streptophyta</taxon>
        <taxon>Embryophyta</taxon>
        <taxon>Tracheophyta</taxon>
        <taxon>Spermatophyta</taxon>
        <taxon>Magnoliopsida</taxon>
        <taxon>Ranunculales</taxon>
        <taxon>Ranunculaceae</taxon>
        <taxon>Coptidoideae</taxon>
        <taxon>Coptis</taxon>
    </lineage>
</organism>
<dbReference type="OrthoDB" id="664243at2759"/>
<dbReference type="PANTHER" id="PTHR33044">
    <property type="entry name" value="BIFUNCTIONAL INHIBITOR/LIPID-TRANSFER PROTEIN/SEED STORAGE 2S ALBUMIN SUPERFAMILY PROTEIN-RELATED"/>
    <property type="match status" value="1"/>
</dbReference>
<evidence type="ECO:0000313" key="7">
    <source>
        <dbReference type="EMBL" id="KAF9625560.1"/>
    </source>
</evidence>
<dbReference type="AlphaFoldDB" id="A0A835IXE3"/>
<keyword evidence="2 5" id="KW-0732">Signal</keyword>
<keyword evidence="3" id="KW-1015">Disulfide bond</keyword>
<dbReference type="SUPFAM" id="SSF47699">
    <property type="entry name" value="Bifunctional inhibitor/lipid-transfer protein/seed storage 2S albumin"/>
    <property type="match status" value="1"/>
</dbReference>
<evidence type="ECO:0000256" key="4">
    <source>
        <dbReference type="ARBA" id="ARBA00023180"/>
    </source>
</evidence>
<feature type="chain" id="PRO_5032451791" description="Bifunctional inhibitor/plant lipid transfer protein/seed storage helical domain-containing protein" evidence="5">
    <location>
        <begin position="25"/>
        <end position="192"/>
    </location>
</feature>
<evidence type="ECO:0000313" key="8">
    <source>
        <dbReference type="Proteomes" id="UP000631114"/>
    </source>
</evidence>
<name>A0A835IXE3_9MAGN</name>
<sequence>MASLSINLITLPIFLYIFLQCSLALLDQQSNVTPSPDVDMADCGTRLLPLAQCAPFIQGSVSLPPQSCCHNLIELYDLQPICLCILLNESPVTTFPINRTLALKLPAICKLEASTSSCPGLVLTPGSPESNIFNGSNANTSSLGVSSSALAPKMNLGVGLGRSASTKLKFEAPMLAHAITASLLMQVLYLFK</sequence>